<evidence type="ECO:0000313" key="3">
    <source>
        <dbReference type="EMBL" id="MBB2158446.1"/>
    </source>
</evidence>
<sequence>MASMNVSVPDPMRDWVQRRIDSGQYASVSDYVRDLIRRDQTQAEERQALVEALVQGERSGVSKRTIPDILAAMKTAPDATDA</sequence>
<dbReference type="AlphaFoldDB" id="A0A7W4I906"/>
<accession>A0A7W4I906</accession>
<organism evidence="3 4">
    <name type="scientific">Gluconacetobacter diazotrophicus</name>
    <name type="common">Acetobacter diazotrophicus</name>
    <dbReference type="NCBI Taxonomy" id="33996"/>
    <lineage>
        <taxon>Bacteria</taxon>
        <taxon>Pseudomonadati</taxon>
        <taxon>Pseudomonadota</taxon>
        <taxon>Alphaproteobacteria</taxon>
        <taxon>Acetobacterales</taxon>
        <taxon>Acetobacteraceae</taxon>
        <taxon>Gluconacetobacter</taxon>
    </lineage>
</organism>
<name>A0A7W4I906_GLUDI</name>
<comment type="caution">
    <text evidence="3">The sequence shown here is derived from an EMBL/GenBank/DDBJ whole genome shotgun (WGS) entry which is preliminary data.</text>
</comment>
<dbReference type="GO" id="GO:0006355">
    <property type="term" value="P:regulation of DNA-templated transcription"/>
    <property type="evidence" value="ECO:0007669"/>
    <property type="project" value="InterPro"/>
</dbReference>
<protein>
    <submittedName>
        <fullName evidence="3">Type II toxin-antitoxin system ParD family antitoxin</fullName>
    </submittedName>
</protein>
<evidence type="ECO:0000256" key="2">
    <source>
        <dbReference type="ARBA" id="ARBA00022649"/>
    </source>
</evidence>
<dbReference type="InterPro" id="IPR022789">
    <property type="entry name" value="ParD"/>
</dbReference>
<dbReference type="InterPro" id="IPR038296">
    <property type="entry name" value="ParD_sf"/>
</dbReference>
<dbReference type="Proteomes" id="UP000550787">
    <property type="component" value="Unassembled WGS sequence"/>
</dbReference>
<dbReference type="EMBL" id="JABEQG010000092">
    <property type="protein sequence ID" value="MBB2158446.1"/>
    <property type="molecule type" value="Genomic_DNA"/>
</dbReference>
<reference evidence="3 4" key="1">
    <citation type="submission" date="2020-04" db="EMBL/GenBank/DDBJ databases">
        <title>Description of novel Gluconacetobacter.</title>
        <authorList>
            <person name="Sombolestani A."/>
        </authorList>
    </citation>
    <scope>NUCLEOTIDE SEQUENCE [LARGE SCALE GENOMIC DNA]</scope>
    <source>
        <strain evidence="3 4">LMG 7603</strain>
    </source>
</reference>
<evidence type="ECO:0000256" key="1">
    <source>
        <dbReference type="ARBA" id="ARBA00008580"/>
    </source>
</evidence>
<dbReference type="Pfam" id="PF03693">
    <property type="entry name" value="ParD_antitoxin"/>
    <property type="match status" value="1"/>
</dbReference>
<gene>
    <name evidence="3" type="ORF">HLH33_19520</name>
</gene>
<keyword evidence="2" id="KW-1277">Toxin-antitoxin system</keyword>
<dbReference type="CDD" id="cd22231">
    <property type="entry name" value="RHH_NikR_HicB-like"/>
    <property type="match status" value="1"/>
</dbReference>
<dbReference type="PANTHER" id="PTHR36582:SF2">
    <property type="entry name" value="ANTITOXIN PARD"/>
    <property type="match status" value="1"/>
</dbReference>
<comment type="similarity">
    <text evidence="1">Belongs to the ParD antitoxin family.</text>
</comment>
<evidence type="ECO:0000313" key="4">
    <source>
        <dbReference type="Proteomes" id="UP000550787"/>
    </source>
</evidence>
<dbReference type="RefSeq" id="WP_012553952.1">
    <property type="nucleotide sequence ID" value="NZ_JABEQG010000092.1"/>
</dbReference>
<dbReference type="SUPFAM" id="SSF47598">
    <property type="entry name" value="Ribbon-helix-helix"/>
    <property type="match status" value="1"/>
</dbReference>
<proteinExistence type="inferred from homology"/>
<dbReference type="NCBIfam" id="TIGR02606">
    <property type="entry name" value="antidote_CC2985"/>
    <property type="match status" value="1"/>
</dbReference>
<dbReference type="PANTHER" id="PTHR36582">
    <property type="entry name" value="ANTITOXIN PARD"/>
    <property type="match status" value="1"/>
</dbReference>
<dbReference type="InterPro" id="IPR010985">
    <property type="entry name" value="Ribbon_hlx_hlx"/>
</dbReference>
<dbReference type="Gene3D" id="6.10.10.120">
    <property type="entry name" value="Antitoxin ParD1-like"/>
    <property type="match status" value="1"/>
</dbReference>